<accession>A0A6J4TEK8</accession>
<feature type="non-terminal residue" evidence="1">
    <location>
        <position position="29"/>
    </location>
</feature>
<dbReference type="AlphaFoldDB" id="A0A6J4TEK8"/>
<gene>
    <name evidence="1" type="ORF">AVDCRST_MAG79-182</name>
</gene>
<organism evidence="1">
    <name type="scientific">uncultured Thermoleophilia bacterium</name>
    <dbReference type="NCBI Taxonomy" id="1497501"/>
    <lineage>
        <taxon>Bacteria</taxon>
        <taxon>Bacillati</taxon>
        <taxon>Actinomycetota</taxon>
        <taxon>Thermoleophilia</taxon>
        <taxon>environmental samples</taxon>
    </lineage>
</organism>
<proteinExistence type="predicted"/>
<evidence type="ECO:0000313" key="1">
    <source>
        <dbReference type="EMBL" id="CAA9520739.1"/>
    </source>
</evidence>
<reference evidence="1" key="1">
    <citation type="submission" date="2020-02" db="EMBL/GenBank/DDBJ databases">
        <authorList>
            <person name="Meier V. D."/>
        </authorList>
    </citation>
    <scope>NUCLEOTIDE SEQUENCE</scope>
    <source>
        <strain evidence="1">AVDCRST_MAG79</strain>
    </source>
</reference>
<name>A0A6J4TEK8_9ACTN</name>
<protein>
    <submittedName>
        <fullName evidence="1">Uncharacterized protein</fullName>
    </submittedName>
</protein>
<dbReference type="EMBL" id="CADCWC010000033">
    <property type="protein sequence ID" value="CAA9520739.1"/>
    <property type="molecule type" value="Genomic_DNA"/>
</dbReference>
<sequence length="29" mass="2683">MTAPTLADVLRADAATVAGAAADLLAAAA</sequence>